<evidence type="ECO:0000259" key="6">
    <source>
        <dbReference type="Pfam" id="PF00413"/>
    </source>
</evidence>
<proteinExistence type="predicted"/>
<feature type="domain" description="Peptidase M10 metallopeptidase" evidence="6">
    <location>
        <begin position="193"/>
        <end position="240"/>
    </location>
</feature>
<name>A0ABW7GWA0_9BURK</name>
<dbReference type="Proteomes" id="UP001606303">
    <property type="component" value="Unassembled WGS sequence"/>
</dbReference>
<evidence type="ECO:0000256" key="3">
    <source>
        <dbReference type="ARBA" id="ARBA00022801"/>
    </source>
</evidence>
<dbReference type="GO" id="GO:0008237">
    <property type="term" value="F:metallopeptidase activity"/>
    <property type="evidence" value="ECO:0007669"/>
    <property type="project" value="UniProtKB-KW"/>
</dbReference>
<dbReference type="InterPro" id="IPR024079">
    <property type="entry name" value="MetalloPept_cat_dom_sf"/>
</dbReference>
<dbReference type="RefSeq" id="WP_394382625.1">
    <property type="nucleotide sequence ID" value="NZ_JBIGIB010000002.1"/>
</dbReference>
<dbReference type="Pfam" id="PF07589">
    <property type="entry name" value="PEP-CTERM"/>
    <property type="match status" value="1"/>
</dbReference>
<dbReference type="Gene3D" id="3.40.390.10">
    <property type="entry name" value="Collagenase (Catalytic Domain)"/>
    <property type="match status" value="1"/>
</dbReference>
<keyword evidence="3 8" id="KW-0378">Hydrolase</keyword>
<sequence length="289" mass="31132">MNPVRFALSTLGLAAALAATPASALNIVFDYTLDKSNFFTQDKRNVLEQVASIFEYNLTNTLQARTVNTTLGAFMDSNGAAVGSALTLSNYQVAADTIVFFMQAGAFTGSTLGVAYVGTARSGYADMIFQTQPQSLSSLPYPALGVTTNPYANQTRALFSYDQDIRNFERPAPESLPVNPNQPNGARWVDVAPPVDFASVVMHEMGHAFGLSHSSNLPDAMYPSIGPVQRKFFDANDWNAMTAAGWSIRTSAPDLNLAVVLPQPVPEPATWALMALGVLALQWRRRTAG</sequence>
<evidence type="ECO:0000313" key="9">
    <source>
        <dbReference type="Proteomes" id="UP001606303"/>
    </source>
</evidence>
<keyword evidence="2" id="KW-0479">Metal-binding</keyword>
<evidence type="ECO:0000259" key="7">
    <source>
        <dbReference type="Pfam" id="PF07589"/>
    </source>
</evidence>
<dbReference type="NCBIfam" id="TIGR02595">
    <property type="entry name" value="PEP_CTERM"/>
    <property type="match status" value="1"/>
</dbReference>
<dbReference type="EC" id="3.4.24.-" evidence="8"/>
<evidence type="ECO:0000256" key="1">
    <source>
        <dbReference type="ARBA" id="ARBA00022670"/>
    </source>
</evidence>
<feature type="signal peptide" evidence="5">
    <location>
        <begin position="1"/>
        <end position="24"/>
    </location>
</feature>
<dbReference type="SUPFAM" id="SSF55486">
    <property type="entry name" value="Metalloproteases ('zincins'), catalytic domain"/>
    <property type="match status" value="1"/>
</dbReference>
<keyword evidence="9" id="KW-1185">Reference proteome</keyword>
<evidence type="ECO:0000256" key="5">
    <source>
        <dbReference type="SAM" id="SignalP"/>
    </source>
</evidence>
<keyword evidence="1" id="KW-0645">Protease</keyword>
<evidence type="ECO:0000313" key="8">
    <source>
        <dbReference type="EMBL" id="MFG6466252.1"/>
    </source>
</evidence>
<evidence type="ECO:0000256" key="4">
    <source>
        <dbReference type="ARBA" id="ARBA00022833"/>
    </source>
</evidence>
<dbReference type="InterPro" id="IPR013424">
    <property type="entry name" value="Ice-binding_C"/>
</dbReference>
<dbReference type="Pfam" id="PF00413">
    <property type="entry name" value="Peptidase_M10"/>
    <property type="match status" value="1"/>
</dbReference>
<keyword evidence="8" id="KW-0482">Metalloprotease</keyword>
<feature type="chain" id="PRO_5046834613" evidence="5">
    <location>
        <begin position="25"/>
        <end position="289"/>
    </location>
</feature>
<dbReference type="EMBL" id="JBIGIB010000002">
    <property type="protein sequence ID" value="MFG6466252.1"/>
    <property type="molecule type" value="Genomic_DNA"/>
</dbReference>
<keyword evidence="4" id="KW-0862">Zinc</keyword>
<organism evidence="8 9">
    <name type="scientific">Pelomonas baiyunensis</name>
    <dbReference type="NCBI Taxonomy" id="3299026"/>
    <lineage>
        <taxon>Bacteria</taxon>
        <taxon>Pseudomonadati</taxon>
        <taxon>Pseudomonadota</taxon>
        <taxon>Betaproteobacteria</taxon>
        <taxon>Burkholderiales</taxon>
        <taxon>Sphaerotilaceae</taxon>
        <taxon>Roseateles</taxon>
    </lineage>
</organism>
<gene>
    <name evidence="8" type="ORF">ACG01O_06515</name>
</gene>
<protein>
    <submittedName>
        <fullName evidence="8">Matrixin family metalloprotease</fullName>
        <ecNumber evidence="8">3.4.24.-</ecNumber>
    </submittedName>
</protein>
<keyword evidence="5" id="KW-0732">Signal</keyword>
<evidence type="ECO:0000256" key="2">
    <source>
        <dbReference type="ARBA" id="ARBA00022723"/>
    </source>
</evidence>
<comment type="caution">
    <text evidence="8">The sequence shown here is derived from an EMBL/GenBank/DDBJ whole genome shotgun (WGS) entry which is preliminary data.</text>
</comment>
<feature type="domain" description="Ice-binding protein C-terminal" evidence="7">
    <location>
        <begin position="264"/>
        <end position="286"/>
    </location>
</feature>
<accession>A0ABW7GWA0</accession>
<reference evidence="8 9" key="1">
    <citation type="submission" date="2024-08" db="EMBL/GenBank/DDBJ databases">
        <authorList>
            <person name="Lu H."/>
        </authorList>
    </citation>
    <scope>NUCLEOTIDE SEQUENCE [LARGE SCALE GENOMIC DNA]</scope>
    <source>
        <strain evidence="8 9">BYS87W</strain>
    </source>
</reference>
<dbReference type="InterPro" id="IPR001818">
    <property type="entry name" value="Pept_M10_metallopeptidase"/>
</dbReference>